<dbReference type="RefSeq" id="WP_166331686.1">
    <property type="nucleotide sequence ID" value="NZ_CP049933.1"/>
</dbReference>
<evidence type="ECO:0000256" key="3">
    <source>
        <dbReference type="ARBA" id="ARBA00022553"/>
    </source>
</evidence>
<keyword evidence="12" id="KW-1185">Reference proteome</keyword>
<keyword evidence="9" id="KW-0812">Transmembrane</keyword>
<keyword evidence="9" id="KW-0472">Membrane</keyword>
<dbReference type="EC" id="2.7.13.3" evidence="2"/>
<dbReference type="SMART" id="SM00387">
    <property type="entry name" value="HATPase_c"/>
    <property type="match status" value="1"/>
</dbReference>
<evidence type="ECO:0000256" key="4">
    <source>
        <dbReference type="ARBA" id="ARBA00022679"/>
    </source>
</evidence>
<dbReference type="GO" id="GO:0016301">
    <property type="term" value="F:kinase activity"/>
    <property type="evidence" value="ECO:0007669"/>
    <property type="project" value="UniProtKB-KW"/>
</dbReference>
<evidence type="ECO:0000256" key="1">
    <source>
        <dbReference type="ARBA" id="ARBA00000085"/>
    </source>
</evidence>
<keyword evidence="9" id="KW-1133">Transmembrane helix</keyword>
<feature type="transmembrane region" description="Helical" evidence="9">
    <location>
        <begin position="25"/>
        <end position="45"/>
    </location>
</feature>
<proteinExistence type="predicted"/>
<keyword evidence="7" id="KW-0067">ATP-binding</keyword>
<gene>
    <name evidence="11" type="ORF">G7066_14255</name>
</gene>
<dbReference type="Proteomes" id="UP000503441">
    <property type="component" value="Chromosome"/>
</dbReference>
<dbReference type="CDD" id="cd16917">
    <property type="entry name" value="HATPase_UhpB-NarQ-NarX-like"/>
    <property type="match status" value="1"/>
</dbReference>
<dbReference type="InterPro" id="IPR050482">
    <property type="entry name" value="Sensor_HK_TwoCompSys"/>
</dbReference>
<dbReference type="InterPro" id="IPR011712">
    <property type="entry name" value="Sig_transdc_His_kin_sub3_dim/P"/>
</dbReference>
<feature type="transmembrane region" description="Helical" evidence="9">
    <location>
        <begin position="166"/>
        <end position="188"/>
    </location>
</feature>
<dbReference type="PANTHER" id="PTHR24421">
    <property type="entry name" value="NITRATE/NITRITE SENSOR PROTEIN NARX-RELATED"/>
    <property type="match status" value="1"/>
</dbReference>
<organism evidence="11 12">
    <name type="scientific">Leucobacter coleopterorum</name>
    <dbReference type="NCBI Taxonomy" id="2714933"/>
    <lineage>
        <taxon>Bacteria</taxon>
        <taxon>Bacillati</taxon>
        <taxon>Actinomycetota</taxon>
        <taxon>Actinomycetes</taxon>
        <taxon>Micrococcales</taxon>
        <taxon>Microbacteriaceae</taxon>
        <taxon>Leucobacter</taxon>
    </lineage>
</organism>
<evidence type="ECO:0000256" key="9">
    <source>
        <dbReference type="SAM" id="Phobius"/>
    </source>
</evidence>
<protein>
    <recommendedName>
        <fullName evidence="2">histidine kinase</fullName>
        <ecNumber evidence="2">2.7.13.3</ecNumber>
    </recommendedName>
</protein>
<dbReference type="PANTHER" id="PTHR24421:SF10">
    <property type="entry name" value="NITRATE_NITRITE SENSOR PROTEIN NARQ"/>
    <property type="match status" value="1"/>
</dbReference>
<evidence type="ECO:0000256" key="5">
    <source>
        <dbReference type="ARBA" id="ARBA00022741"/>
    </source>
</evidence>
<evidence type="ECO:0000256" key="6">
    <source>
        <dbReference type="ARBA" id="ARBA00022777"/>
    </source>
</evidence>
<dbReference type="Gene3D" id="3.30.565.10">
    <property type="entry name" value="Histidine kinase-like ATPase, C-terminal domain"/>
    <property type="match status" value="1"/>
</dbReference>
<dbReference type="SUPFAM" id="SSF55874">
    <property type="entry name" value="ATPase domain of HSP90 chaperone/DNA topoisomerase II/histidine kinase"/>
    <property type="match status" value="1"/>
</dbReference>
<evidence type="ECO:0000259" key="10">
    <source>
        <dbReference type="SMART" id="SM00387"/>
    </source>
</evidence>
<keyword evidence="4" id="KW-0808">Transferase</keyword>
<dbReference type="PIRSF" id="PIRSF037434">
    <property type="entry name" value="STHK_ChrS"/>
    <property type="match status" value="1"/>
</dbReference>
<dbReference type="Gene3D" id="1.20.5.1930">
    <property type="match status" value="1"/>
</dbReference>
<evidence type="ECO:0000313" key="11">
    <source>
        <dbReference type="EMBL" id="QIM19444.1"/>
    </source>
</evidence>
<dbReference type="Pfam" id="PF07730">
    <property type="entry name" value="HisKA_3"/>
    <property type="match status" value="1"/>
</dbReference>
<comment type="catalytic activity">
    <reaction evidence="1">
        <text>ATP + protein L-histidine = ADP + protein N-phospho-L-histidine.</text>
        <dbReference type="EC" id="2.7.13.3"/>
    </reaction>
</comment>
<sequence>MSNTASGADITLADGDTHQRWPTRWWDLGVVVGLGVMMVPGSIGAVDWGTADTTAGVNNATISIGVILAFALLYLTLGRAAVRRTTLACPEPPLPRDLVFLVLWILLLGAAATVNPSFATVQFLAYPMVWSILEQYRQAVVACAVLSTLVGIGSAVSYVRLGVPNALWVAVGVGVASFVFAVVMGTWITRIYERGEAQRRLAEKLQATQHEVAVLSKEAGVSAERERLSRELHDTLTQTLTGLVMLSEQAERALSAGDAGLVQDRLSRVHSAALESLTEARALVATTQPLGDGGLEAAIERVAARLRADTGLDVVCSLEILPLDREQQVILLRAVQEGLANARKHARATAVRVVLDSEVGAHGGHVAMLRVEDNGVGPGQGTSGALGFGLTGLGDRLRAAGGEVRFGAGVRGGATLEVRLPFVAVLGTDGVADKGGLL</sequence>
<feature type="domain" description="Histidine kinase/HSP90-like ATPase" evidence="10">
    <location>
        <begin position="326"/>
        <end position="424"/>
    </location>
</feature>
<evidence type="ECO:0000256" key="2">
    <source>
        <dbReference type="ARBA" id="ARBA00012438"/>
    </source>
</evidence>
<accession>A0ABX6K2M1</accession>
<keyword evidence="8" id="KW-0902">Two-component regulatory system</keyword>
<evidence type="ECO:0000256" key="8">
    <source>
        <dbReference type="ARBA" id="ARBA00023012"/>
    </source>
</evidence>
<dbReference type="InterPro" id="IPR036890">
    <property type="entry name" value="HATPase_C_sf"/>
</dbReference>
<feature type="transmembrane region" description="Helical" evidence="9">
    <location>
        <begin position="98"/>
        <end position="119"/>
    </location>
</feature>
<evidence type="ECO:0000313" key="12">
    <source>
        <dbReference type="Proteomes" id="UP000503441"/>
    </source>
</evidence>
<keyword evidence="6 11" id="KW-0418">Kinase</keyword>
<dbReference type="InterPro" id="IPR003594">
    <property type="entry name" value="HATPase_dom"/>
</dbReference>
<dbReference type="InterPro" id="IPR017205">
    <property type="entry name" value="Sig_transdc_His_kinase_ChrS"/>
</dbReference>
<keyword evidence="5" id="KW-0547">Nucleotide-binding</keyword>
<keyword evidence="3" id="KW-0597">Phosphoprotein</keyword>
<dbReference type="EMBL" id="CP049933">
    <property type="protein sequence ID" value="QIM19444.1"/>
    <property type="molecule type" value="Genomic_DNA"/>
</dbReference>
<evidence type="ECO:0000256" key="7">
    <source>
        <dbReference type="ARBA" id="ARBA00022840"/>
    </source>
</evidence>
<feature type="transmembrane region" description="Helical" evidence="9">
    <location>
        <begin position="139"/>
        <end position="159"/>
    </location>
</feature>
<reference evidence="11 12" key="1">
    <citation type="submission" date="2020-03" db="EMBL/GenBank/DDBJ databases">
        <title>Leucobacter sp. nov., isolated from beetles.</title>
        <authorList>
            <person name="Hyun D.-W."/>
            <person name="Bae J.-W."/>
        </authorList>
    </citation>
    <scope>NUCLEOTIDE SEQUENCE [LARGE SCALE GENOMIC DNA]</scope>
    <source>
        <strain evidence="11 12">HDW9A</strain>
    </source>
</reference>
<feature type="transmembrane region" description="Helical" evidence="9">
    <location>
        <begin position="57"/>
        <end position="77"/>
    </location>
</feature>
<name>A0ABX6K2M1_9MICO</name>